<organism evidence="1 2">
    <name type="scientific">Hominimerdicola aceti</name>
    <dbReference type="NCBI Taxonomy" id="2981726"/>
    <lineage>
        <taxon>Bacteria</taxon>
        <taxon>Bacillati</taxon>
        <taxon>Bacillota</taxon>
        <taxon>Clostridia</taxon>
        <taxon>Eubacteriales</taxon>
        <taxon>Oscillospiraceae</taxon>
        <taxon>Hominimerdicola</taxon>
    </lineage>
</organism>
<proteinExistence type="predicted"/>
<keyword evidence="2" id="KW-1185">Reference proteome</keyword>
<sequence length="64" mass="7682">MQKKKYGIWKTRYAENSRNIFEDWVRHNGEPILFATERGALEYMHGIEMKTQGAFTEFEVREVI</sequence>
<name>A0AAE3IIH0_9FIRM</name>
<reference evidence="1 2" key="1">
    <citation type="journal article" date="2021" name="ISME Commun">
        <title>Automated analysis of genomic sequences facilitates high-throughput and comprehensive description of bacteria.</title>
        <authorList>
            <person name="Hitch T.C.A."/>
        </authorList>
    </citation>
    <scope>NUCLEOTIDE SEQUENCE [LARGE SCALE GENOMIC DNA]</scope>
    <source>
        <strain evidence="1 2">Sanger_31</strain>
    </source>
</reference>
<gene>
    <name evidence="1" type="ORF">OCV57_13340</name>
</gene>
<comment type="caution">
    <text evidence="1">The sequence shown here is derived from an EMBL/GenBank/DDBJ whole genome shotgun (WGS) entry which is preliminary data.</text>
</comment>
<dbReference type="AlphaFoldDB" id="A0AAE3IIH0"/>
<dbReference type="EMBL" id="JAOQJZ010000019">
    <property type="protein sequence ID" value="MCU6706898.1"/>
    <property type="molecule type" value="Genomic_DNA"/>
</dbReference>
<evidence type="ECO:0000313" key="2">
    <source>
        <dbReference type="Proteomes" id="UP001208131"/>
    </source>
</evidence>
<protein>
    <submittedName>
        <fullName evidence="1">Uncharacterized protein</fullName>
    </submittedName>
</protein>
<evidence type="ECO:0000313" key="1">
    <source>
        <dbReference type="EMBL" id="MCU6706898.1"/>
    </source>
</evidence>
<dbReference type="RefSeq" id="WP_138337397.1">
    <property type="nucleotide sequence ID" value="NZ_JAOQJZ010000019.1"/>
</dbReference>
<accession>A0AAE3IIH0</accession>
<dbReference type="Proteomes" id="UP001208131">
    <property type="component" value="Unassembled WGS sequence"/>
</dbReference>